<organism evidence="2 3">
    <name type="scientific">Phyllosticta citriasiana</name>
    <dbReference type="NCBI Taxonomy" id="595635"/>
    <lineage>
        <taxon>Eukaryota</taxon>
        <taxon>Fungi</taxon>
        <taxon>Dikarya</taxon>
        <taxon>Ascomycota</taxon>
        <taxon>Pezizomycotina</taxon>
        <taxon>Dothideomycetes</taxon>
        <taxon>Dothideomycetes incertae sedis</taxon>
        <taxon>Botryosphaeriales</taxon>
        <taxon>Phyllostictaceae</taxon>
        <taxon>Phyllosticta</taxon>
    </lineage>
</organism>
<reference evidence="2 3" key="1">
    <citation type="submission" date="2024-04" db="EMBL/GenBank/DDBJ databases">
        <title>Phyllosticta paracitricarpa is synonymous to the EU quarantine fungus P. citricarpa based on phylogenomic analyses.</title>
        <authorList>
            <consortium name="Lawrence Berkeley National Laboratory"/>
            <person name="Van Ingen-Buijs V.A."/>
            <person name="Van Westerhoven A.C."/>
            <person name="Haridas S."/>
            <person name="Skiadas P."/>
            <person name="Martin F."/>
            <person name="Groenewald J.Z."/>
            <person name="Crous P.W."/>
            <person name="Seidl M.F."/>
        </authorList>
    </citation>
    <scope>NUCLEOTIDE SEQUENCE [LARGE SCALE GENOMIC DNA]</scope>
    <source>
        <strain evidence="2 3">CBS 123371</strain>
    </source>
</reference>
<feature type="signal peptide" evidence="1">
    <location>
        <begin position="1"/>
        <end position="18"/>
    </location>
</feature>
<name>A0ABR1KTT2_9PEZI</name>
<dbReference type="Proteomes" id="UP001363622">
    <property type="component" value="Unassembled WGS sequence"/>
</dbReference>
<proteinExistence type="predicted"/>
<evidence type="ECO:0000313" key="3">
    <source>
        <dbReference type="Proteomes" id="UP001363622"/>
    </source>
</evidence>
<sequence length="70" mass="7861">MIRPLALSLSLSLSLFSSQDIGIINRRWWLGAAGWSIDPPTHTWPPLIRLQQCGETLEYYLGEPGSHQGQ</sequence>
<evidence type="ECO:0000313" key="2">
    <source>
        <dbReference type="EMBL" id="KAK7521593.1"/>
    </source>
</evidence>
<dbReference type="EMBL" id="JBBPHU010000002">
    <property type="protein sequence ID" value="KAK7521593.1"/>
    <property type="molecule type" value="Genomic_DNA"/>
</dbReference>
<evidence type="ECO:0000256" key="1">
    <source>
        <dbReference type="SAM" id="SignalP"/>
    </source>
</evidence>
<feature type="chain" id="PRO_5046306145" evidence="1">
    <location>
        <begin position="19"/>
        <end position="70"/>
    </location>
</feature>
<comment type="caution">
    <text evidence="2">The sequence shown here is derived from an EMBL/GenBank/DDBJ whole genome shotgun (WGS) entry which is preliminary data.</text>
</comment>
<keyword evidence="1" id="KW-0732">Signal</keyword>
<protein>
    <submittedName>
        <fullName evidence="2">Uncharacterized protein</fullName>
    </submittedName>
</protein>
<gene>
    <name evidence="2" type="ORF">IWZ03DRAFT_368997</name>
</gene>
<accession>A0ABR1KTT2</accession>
<keyword evidence="3" id="KW-1185">Reference proteome</keyword>